<dbReference type="SUPFAM" id="SSF53474">
    <property type="entry name" value="alpha/beta-Hydrolases"/>
    <property type="match status" value="1"/>
</dbReference>
<proteinExistence type="predicted"/>
<reference evidence="1" key="1">
    <citation type="journal article" date="2021" name="Nat. Commun.">
        <title>Genetic determinants of endophytism in the Arabidopsis root mycobiome.</title>
        <authorList>
            <person name="Mesny F."/>
            <person name="Miyauchi S."/>
            <person name="Thiergart T."/>
            <person name="Pickel B."/>
            <person name="Atanasova L."/>
            <person name="Karlsson M."/>
            <person name="Huettel B."/>
            <person name="Barry K.W."/>
            <person name="Haridas S."/>
            <person name="Chen C."/>
            <person name="Bauer D."/>
            <person name="Andreopoulos W."/>
            <person name="Pangilinan J."/>
            <person name="LaButti K."/>
            <person name="Riley R."/>
            <person name="Lipzen A."/>
            <person name="Clum A."/>
            <person name="Drula E."/>
            <person name="Henrissat B."/>
            <person name="Kohler A."/>
            <person name="Grigoriev I.V."/>
            <person name="Martin F.M."/>
            <person name="Hacquard S."/>
        </authorList>
    </citation>
    <scope>NUCLEOTIDE SEQUENCE</scope>
    <source>
        <strain evidence="1">FSSC 5 MPI-SDFR-AT-0091</strain>
    </source>
</reference>
<dbReference type="EMBL" id="JAGTJS010000002">
    <property type="protein sequence ID" value="KAH7273298.1"/>
    <property type="molecule type" value="Genomic_DNA"/>
</dbReference>
<organism evidence="1 2">
    <name type="scientific">Fusarium solani</name>
    <name type="common">Filamentous fungus</name>
    <dbReference type="NCBI Taxonomy" id="169388"/>
    <lineage>
        <taxon>Eukaryota</taxon>
        <taxon>Fungi</taxon>
        <taxon>Dikarya</taxon>
        <taxon>Ascomycota</taxon>
        <taxon>Pezizomycotina</taxon>
        <taxon>Sordariomycetes</taxon>
        <taxon>Hypocreomycetidae</taxon>
        <taxon>Hypocreales</taxon>
        <taxon>Nectriaceae</taxon>
        <taxon>Fusarium</taxon>
        <taxon>Fusarium solani species complex</taxon>
    </lineage>
</organism>
<comment type="caution">
    <text evidence="1">The sequence shown here is derived from an EMBL/GenBank/DDBJ whole genome shotgun (WGS) entry which is preliminary data.</text>
</comment>
<dbReference type="InterPro" id="IPR029058">
    <property type="entry name" value="AB_hydrolase_fold"/>
</dbReference>
<keyword evidence="2" id="KW-1185">Reference proteome</keyword>
<dbReference type="Gene3D" id="3.40.50.1820">
    <property type="entry name" value="alpha/beta hydrolase"/>
    <property type="match status" value="1"/>
</dbReference>
<sequence>MVTFISSANKIAGSTSCAPGSRRSTHSGALVLLSCGPFHWLYVTAHIQKPLALSLSSTDRSAGFLGWMWDPTYATSNGYEYSYSKLMTSALMLLIPGPYPNIRLYREILQSGQQLPTTDVPTGVSEWGWAKGPFPDLSNFASAPPFWIECLSNLVYLKCHESGGHLPAISHPDLWTQDVHEFFLGFELV</sequence>
<protein>
    <submittedName>
        <fullName evidence="1">Uncharacterized protein</fullName>
    </submittedName>
</protein>
<gene>
    <name evidence="1" type="ORF">B0J15DRAFT_96721</name>
</gene>
<evidence type="ECO:0000313" key="2">
    <source>
        <dbReference type="Proteomes" id="UP000736672"/>
    </source>
</evidence>
<dbReference type="AlphaFoldDB" id="A0A9P9L2Z8"/>
<dbReference type="Proteomes" id="UP000736672">
    <property type="component" value="Unassembled WGS sequence"/>
</dbReference>
<name>A0A9P9L2Z8_FUSSL</name>
<accession>A0A9P9L2Z8</accession>
<evidence type="ECO:0000313" key="1">
    <source>
        <dbReference type="EMBL" id="KAH7273298.1"/>
    </source>
</evidence>
<dbReference type="OrthoDB" id="6431331at2759"/>